<dbReference type="GO" id="GO:0005886">
    <property type="term" value="C:plasma membrane"/>
    <property type="evidence" value="ECO:0007669"/>
    <property type="project" value="TreeGrafter"/>
</dbReference>
<dbReference type="InterPro" id="IPR001182">
    <property type="entry name" value="FtsW/RodA"/>
</dbReference>
<feature type="transmembrane region" description="Helical" evidence="16">
    <location>
        <begin position="44"/>
        <end position="62"/>
    </location>
</feature>
<evidence type="ECO:0000256" key="10">
    <source>
        <dbReference type="ARBA" id="ARBA00033270"/>
    </source>
</evidence>
<evidence type="ECO:0000256" key="7">
    <source>
        <dbReference type="ARBA" id="ARBA00022989"/>
    </source>
</evidence>
<keyword evidence="17" id="KW-0131">Cell cycle</keyword>
<feature type="transmembrane region" description="Helical" evidence="16">
    <location>
        <begin position="180"/>
        <end position="199"/>
    </location>
</feature>
<feature type="transmembrane region" description="Helical" evidence="16">
    <location>
        <begin position="5"/>
        <end position="24"/>
    </location>
</feature>
<keyword evidence="3" id="KW-0808">Transferase</keyword>
<keyword evidence="4 16" id="KW-0812">Transmembrane</keyword>
<feature type="transmembrane region" description="Helical" evidence="16">
    <location>
        <begin position="69"/>
        <end position="90"/>
    </location>
</feature>
<evidence type="ECO:0000256" key="4">
    <source>
        <dbReference type="ARBA" id="ARBA00022692"/>
    </source>
</evidence>
<dbReference type="GO" id="GO:0008360">
    <property type="term" value="P:regulation of cell shape"/>
    <property type="evidence" value="ECO:0007669"/>
    <property type="project" value="UniProtKB-KW"/>
</dbReference>
<comment type="subcellular location">
    <subcellularLocation>
        <location evidence="1">Membrane</location>
        <topology evidence="1">Multi-pass membrane protein</topology>
    </subcellularLocation>
</comment>
<dbReference type="GO" id="GO:0051301">
    <property type="term" value="P:cell division"/>
    <property type="evidence" value="ECO:0007669"/>
    <property type="project" value="UniProtKB-KW"/>
</dbReference>
<accession>A0A1M5TJI1</accession>
<feature type="transmembrane region" description="Helical" evidence="16">
    <location>
        <begin position="262"/>
        <end position="282"/>
    </location>
</feature>
<keyword evidence="18" id="KW-1185">Reference proteome</keyword>
<keyword evidence="17" id="KW-0132">Cell division</keyword>
<dbReference type="AlphaFoldDB" id="A0A1M5TJI1"/>
<keyword evidence="5" id="KW-0133">Cell shape</keyword>
<evidence type="ECO:0000256" key="9">
    <source>
        <dbReference type="ARBA" id="ARBA00032370"/>
    </source>
</evidence>
<dbReference type="GO" id="GO:0009252">
    <property type="term" value="P:peptidoglycan biosynthetic process"/>
    <property type="evidence" value="ECO:0007669"/>
    <property type="project" value="UniProtKB-KW"/>
</dbReference>
<dbReference type="EC" id="2.4.99.28" evidence="14"/>
<evidence type="ECO:0000313" key="17">
    <source>
        <dbReference type="EMBL" id="SHH50859.1"/>
    </source>
</evidence>
<dbReference type="EMBL" id="FQXN01000005">
    <property type="protein sequence ID" value="SHH50859.1"/>
    <property type="molecule type" value="Genomic_DNA"/>
</dbReference>
<reference evidence="18" key="1">
    <citation type="submission" date="2016-11" db="EMBL/GenBank/DDBJ databases">
        <authorList>
            <person name="Varghese N."/>
            <person name="Submissions S."/>
        </authorList>
    </citation>
    <scope>NUCLEOTIDE SEQUENCE [LARGE SCALE GENOMIC DNA]</scope>
    <source>
        <strain evidence="18">DSM 15807</strain>
    </source>
</reference>
<feature type="transmembrane region" description="Helical" evidence="16">
    <location>
        <begin position="303"/>
        <end position="322"/>
    </location>
</feature>
<evidence type="ECO:0000256" key="11">
    <source>
        <dbReference type="ARBA" id="ARBA00038053"/>
    </source>
</evidence>
<dbReference type="PROSITE" id="PS00428">
    <property type="entry name" value="FTSW_RODA_SPOVE"/>
    <property type="match status" value="1"/>
</dbReference>
<keyword evidence="2" id="KW-0328">Glycosyltransferase</keyword>
<dbReference type="GO" id="GO:0008955">
    <property type="term" value="F:peptidoglycan glycosyltransferase activity"/>
    <property type="evidence" value="ECO:0007669"/>
    <property type="project" value="UniProtKB-EC"/>
</dbReference>
<proteinExistence type="inferred from homology"/>
<feature type="transmembrane region" description="Helical" evidence="16">
    <location>
        <begin position="132"/>
        <end position="150"/>
    </location>
</feature>
<organism evidence="17 18">
    <name type="scientific">Thermosipho atlanticus DSM 15807</name>
    <dbReference type="NCBI Taxonomy" id="1123380"/>
    <lineage>
        <taxon>Bacteria</taxon>
        <taxon>Thermotogati</taxon>
        <taxon>Thermotogota</taxon>
        <taxon>Thermotogae</taxon>
        <taxon>Thermotogales</taxon>
        <taxon>Fervidobacteriaceae</taxon>
        <taxon>Thermosipho</taxon>
    </lineage>
</organism>
<dbReference type="RefSeq" id="WP_073073446.1">
    <property type="nucleotide sequence ID" value="NZ_FQXN01000005.1"/>
</dbReference>
<evidence type="ECO:0000256" key="8">
    <source>
        <dbReference type="ARBA" id="ARBA00023136"/>
    </source>
</evidence>
<dbReference type="GO" id="GO:0032153">
    <property type="term" value="C:cell division site"/>
    <property type="evidence" value="ECO:0007669"/>
    <property type="project" value="TreeGrafter"/>
</dbReference>
<dbReference type="Pfam" id="PF01098">
    <property type="entry name" value="FTSW_RODA_SPOVE"/>
    <property type="match status" value="1"/>
</dbReference>
<evidence type="ECO:0000256" key="6">
    <source>
        <dbReference type="ARBA" id="ARBA00022984"/>
    </source>
</evidence>
<dbReference type="Proteomes" id="UP000242592">
    <property type="component" value="Unassembled WGS sequence"/>
</dbReference>
<dbReference type="PANTHER" id="PTHR30474">
    <property type="entry name" value="CELL CYCLE PROTEIN"/>
    <property type="match status" value="1"/>
</dbReference>
<dbReference type="PANTHER" id="PTHR30474:SF2">
    <property type="entry name" value="PEPTIDOGLYCAN GLYCOSYLTRANSFERASE FTSW-RELATED"/>
    <property type="match status" value="1"/>
</dbReference>
<dbReference type="GO" id="GO:0015648">
    <property type="term" value="F:lipid-linked peptidoglycan transporter activity"/>
    <property type="evidence" value="ECO:0007669"/>
    <property type="project" value="TreeGrafter"/>
</dbReference>
<dbReference type="InterPro" id="IPR018365">
    <property type="entry name" value="Cell_cycle_FtsW-rel_CS"/>
</dbReference>
<keyword evidence="8 16" id="KW-0472">Membrane</keyword>
<sequence length="359" mass="40346">MRTSVAILFITVLVLFTIGSIAIYSLDFAKEYYYSKNSNLFEKYVINIILGVIAFLTFMFFMPQELEKYYSAFYILAISVLIIPFFFPSINGSHRWIMIGNFSFQPSEISKIFLILFFSIYVKNNKEKMKTFLVGVVEPFLFLSLPLLLIALEPDLSTSILIFLTIFTLLYFGGARLVHLFSVVILIVLIGFLAIQFGFVHSYQLHRLSSYFSNQLPWQLEIAMKAISNGGIIGTGPALGKFFLTVPAAESDFIIAVIGENLGFIGILVLLTCYFLIAISLIRVSEEINNEVIRYFTWGYTSLMFFHVIFNTGVVSGMFPITGIPLPFVSYGGSSLLSFSIGLGIIISVFFNELEGTKG</sequence>
<evidence type="ECO:0000256" key="12">
    <source>
        <dbReference type="ARBA" id="ARBA00041185"/>
    </source>
</evidence>
<evidence type="ECO:0000256" key="15">
    <source>
        <dbReference type="ARBA" id="ARBA00049902"/>
    </source>
</evidence>
<name>A0A1M5TJI1_9BACT</name>
<feature type="transmembrane region" description="Helical" evidence="16">
    <location>
        <begin position="328"/>
        <end position="351"/>
    </location>
</feature>
<evidence type="ECO:0000313" key="18">
    <source>
        <dbReference type="Proteomes" id="UP000242592"/>
    </source>
</evidence>
<keyword evidence="6" id="KW-0573">Peptidoglycan synthesis</keyword>
<evidence type="ECO:0000256" key="5">
    <source>
        <dbReference type="ARBA" id="ARBA00022960"/>
    </source>
</evidence>
<feature type="transmembrane region" description="Helical" evidence="16">
    <location>
        <begin position="156"/>
        <end position="173"/>
    </location>
</feature>
<protein>
    <recommendedName>
        <fullName evidence="12">Probable peptidoglycan glycosyltransferase FtsW</fullName>
        <ecNumber evidence="14">2.4.99.28</ecNumber>
    </recommendedName>
    <alternativeName>
        <fullName evidence="13">Cell division protein FtsW</fullName>
    </alternativeName>
    <alternativeName>
        <fullName evidence="10">Cell wall polymerase</fullName>
    </alternativeName>
    <alternativeName>
        <fullName evidence="9">Peptidoglycan polymerase</fullName>
    </alternativeName>
</protein>
<evidence type="ECO:0000256" key="2">
    <source>
        <dbReference type="ARBA" id="ARBA00022676"/>
    </source>
</evidence>
<dbReference type="STRING" id="1123380.SAMN02745199_1348"/>
<comment type="catalytic activity">
    <reaction evidence="15">
        <text>[GlcNAc-(1-&gt;4)-Mur2Ac(oyl-L-Ala-gamma-D-Glu-L-Lys-D-Ala-D-Ala)](n)-di-trans,octa-cis-undecaprenyl diphosphate + beta-D-GlcNAc-(1-&gt;4)-Mur2Ac(oyl-L-Ala-gamma-D-Glu-L-Lys-D-Ala-D-Ala)-di-trans,octa-cis-undecaprenyl diphosphate = [GlcNAc-(1-&gt;4)-Mur2Ac(oyl-L-Ala-gamma-D-Glu-L-Lys-D-Ala-D-Ala)](n+1)-di-trans,octa-cis-undecaprenyl diphosphate + di-trans,octa-cis-undecaprenyl diphosphate + H(+)</text>
        <dbReference type="Rhea" id="RHEA:23708"/>
        <dbReference type="Rhea" id="RHEA-COMP:9602"/>
        <dbReference type="Rhea" id="RHEA-COMP:9603"/>
        <dbReference type="ChEBI" id="CHEBI:15378"/>
        <dbReference type="ChEBI" id="CHEBI:58405"/>
        <dbReference type="ChEBI" id="CHEBI:60033"/>
        <dbReference type="ChEBI" id="CHEBI:78435"/>
        <dbReference type="EC" id="2.4.99.28"/>
    </reaction>
</comment>
<dbReference type="OrthoDB" id="9812661at2"/>
<evidence type="ECO:0000256" key="13">
    <source>
        <dbReference type="ARBA" id="ARBA00041418"/>
    </source>
</evidence>
<keyword evidence="7 16" id="KW-1133">Transmembrane helix</keyword>
<feature type="transmembrane region" description="Helical" evidence="16">
    <location>
        <begin position="96"/>
        <end position="120"/>
    </location>
</feature>
<evidence type="ECO:0000256" key="3">
    <source>
        <dbReference type="ARBA" id="ARBA00022679"/>
    </source>
</evidence>
<gene>
    <name evidence="17" type="ORF">SAMN02745199_1348</name>
</gene>
<evidence type="ECO:0000256" key="16">
    <source>
        <dbReference type="SAM" id="Phobius"/>
    </source>
</evidence>
<evidence type="ECO:0000256" key="1">
    <source>
        <dbReference type="ARBA" id="ARBA00004141"/>
    </source>
</evidence>
<comment type="similarity">
    <text evidence="11">Belongs to the SEDS family. FtsW subfamily.</text>
</comment>
<evidence type="ECO:0000256" key="14">
    <source>
        <dbReference type="ARBA" id="ARBA00044770"/>
    </source>
</evidence>